<dbReference type="EMBL" id="MK500391">
    <property type="protein sequence ID" value="QBK88509.1"/>
    <property type="molecule type" value="Genomic_DNA"/>
</dbReference>
<accession>A0A481YZC1</accession>
<reference evidence="1" key="1">
    <citation type="journal article" date="2019" name="MBio">
        <title>Virus Genomes from Deep Sea Sediments Expand the Ocean Megavirome and Support Independent Origins of Viral Gigantism.</title>
        <authorList>
            <person name="Backstrom D."/>
            <person name="Yutin N."/>
            <person name="Jorgensen S.L."/>
            <person name="Dharamshi J."/>
            <person name="Homa F."/>
            <person name="Zaremba-Niedwiedzka K."/>
            <person name="Spang A."/>
            <person name="Wolf Y.I."/>
            <person name="Koonin E.V."/>
            <person name="Ettema T.J."/>
        </authorList>
    </citation>
    <scope>NUCLEOTIDE SEQUENCE</scope>
</reference>
<protein>
    <submittedName>
        <fullName evidence="1">Uncharacterized protein</fullName>
    </submittedName>
</protein>
<name>A0A481YZC1_9VIRU</name>
<proteinExistence type="predicted"/>
<gene>
    <name evidence="1" type="ORF">LCMiAC01_01860</name>
</gene>
<evidence type="ECO:0000313" key="1">
    <source>
        <dbReference type="EMBL" id="QBK88509.1"/>
    </source>
</evidence>
<sequence length="72" mass="8204">MKIGSQVNKHIIQKIPESVRKAKDIEQLLDSDKFMYAQHMLKNTPKNVWNKIMETLMIKDTGTGTGTSSIEL</sequence>
<organism evidence="1">
    <name type="scientific">Mimivirus LCMiAC01</name>
    <dbReference type="NCBI Taxonomy" id="2506608"/>
    <lineage>
        <taxon>Viruses</taxon>
        <taxon>Varidnaviria</taxon>
        <taxon>Bamfordvirae</taxon>
        <taxon>Nucleocytoviricota</taxon>
        <taxon>Megaviricetes</taxon>
        <taxon>Imitervirales</taxon>
        <taxon>Mimiviridae</taxon>
        <taxon>Klosneuvirinae</taxon>
    </lineage>
</organism>